<dbReference type="PATRIC" id="fig|1189621.3.peg.440"/>
<dbReference type="GO" id="GO:0005524">
    <property type="term" value="F:ATP binding"/>
    <property type="evidence" value="ECO:0007669"/>
    <property type="project" value="TreeGrafter"/>
</dbReference>
<dbReference type="GO" id="GO:0000287">
    <property type="term" value="F:magnesium ion binding"/>
    <property type="evidence" value="ECO:0007669"/>
    <property type="project" value="TreeGrafter"/>
</dbReference>
<dbReference type="InterPro" id="IPR000634">
    <property type="entry name" value="Ser/Thr_deHydtase_PyrdxlP-BS"/>
</dbReference>
<dbReference type="FunFam" id="3.40.50.1100:FF:000007">
    <property type="entry name" value="L-threonine dehydratase catabolic TdcB"/>
    <property type="match status" value="1"/>
</dbReference>
<dbReference type="PROSITE" id="PS00165">
    <property type="entry name" value="DEHYDRATASE_SER_THR"/>
    <property type="match status" value="1"/>
</dbReference>
<evidence type="ECO:0000256" key="6">
    <source>
        <dbReference type="ARBA" id="ARBA00022842"/>
    </source>
</evidence>
<evidence type="ECO:0000256" key="5">
    <source>
        <dbReference type="ARBA" id="ARBA00010869"/>
    </source>
</evidence>
<dbReference type="SUPFAM" id="SSF53686">
    <property type="entry name" value="Tryptophan synthase beta subunit-like PLP-dependent enzymes"/>
    <property type="match status" value="1"/>
</dbReference>
<comment type="similarity">
    <text evidence="5">Belongs to the serine/threonine dehydratase family.</text>
</comment>
<reference evidence="10 11" key="1">
    <citation type="submission" date="2012-05" db="EMBL/GenBank/DDBJ databases">
        <title>Genome sequence of Nitritalea halalkaliphila LW7.</title>
        <authorList>
            <person name="Jangir P.K."/>
            <person name="Singh A."/>
            <person name="Shivaji S."/>
            <person name="Sharma R."/>
        </authorList>
    </citation>
    <scope>NUCLEOTIDE SEQUENCE [LARGE SCALE GENOMIC DNA]</scope>
    <source>
        <strain evidence="10 11">LW7</strain>
    </source>
</reference>
<evidence type="ECO:0000256" key="8">
    <source>
        <dbReference type="ARBA" id="ARBA00023239"/>
    </source>
</evidence>
<dbReference type="Gene3D" id="3.40.50.1100">
    <property type="match status" value="2"/>
</dbReference>
<dbReference type="AlphaFoldDB" id="I5CAF1"/>
<evidence type="ECO:0000256" key="2">
    <source>
        <dbReference type="ARBA" id="ARBA00001933"/>
    </source>
</evidence>
<keyword evidence="7" id="KW-0663">Pyridoxal phosphate</keyword>
<evidence type="ECO:0000256" key="4">
    <source>
        <dbReference type="ARBA" id="ARBA00001946"/>
    </source>
</evidence>
<dbReference type="RefSeq" id="WP_009053352.1">
    <property type="nucleotide sequence ID" value="NZ_AJYA01000002.1"/>
</dbReference>
<dbReference type="GO" id="GO:0030170">
    <property type="term" value="F:pyridoxal phosphate binding"/>
    <property type="evidence" value="ECO:0007669"/>
    <property type="project" value="InterPro"/>
</dbReference>
<proteinExistence type="inferred from homology"/>
<dbReference type="PANTHER" id="PTHR43050:SF1">
    <property type="entry name" value="SERINE RACEMASE"/>
    <property type="match status" value="1"/>
</dbReference>
<dbReference type="InterPro" id="IPR001926">
    <property type="entry name" value="TrpB-like_PALP"/>
</dbReference>
<dbReference type="GO" id="GO:0003941">
    <property type="term" value="F:L-serine ammonia-lyase activity"/>
    <property type="evidence" value="ECO:0007669"/>
    <property type="project" value="TreeGrafter"/>
</dbReference>
<dbReference type="InterPro" id="IPR036052">
    <property type="entry name" value="TrpB-like_PALP_sf"/>
</dbReference>
<dbReference type="OrthoDB" id="9811476at2"/>
<evidence type="ECO:0000259" key="9">
    <source>
        <dbReference type="Pfam" id="PF00291"/>
    </source>
</evidence>
<dbReference type="PANTHER" id="PTHR43050">
    <property type="entry name" value="SERINE / THREONINE RACEMASE FAMILY MEMBER"/>
    <property type="match status" value="1"/>
</dbReference>
<comment type="cofactor">
    <cofactor evidence="2">
        <name>pyridoxal 5'-phosphate</name>
        <dbReference type="ChEBI" id="CHEBI:597326"/>
    </cofactor>
</comment>
<keyword evidence="11" id="KW-1185">Reference proteome</keyword>
<dbReference type="CDD" id="cd01562">
    <property type="entry name" value="Thr-dehyd"/>
    <property type="match status" value="1"/>
</dbReference>
<evidence type="ECO:0000256" key="3">
    <source>
        <dbReference type="ARBA" id="ARBA00001936"/>
    </source>
</evidence>
<evidence type="ECO:0000256" key="7">
    <source>
        <dbReference type="ARBA" id="ARBA00022898"/>
    </source>
</evidence>
<evidence type="ECO:0000313" key="10">
    <source>
        <dbReference type="EMBL" id="EIM78803.1"/>
    </source>
</evidence>
<comment type="cofactor">
    <cofactor evidence="1">
        <name>Ca(2+)</name>
        <dbReference type="ChEBI" id="CHEBI:29108"/>
    </cofactor>
</comment>
<comment type="caution">
    <text evidence="10">The sequence shown here is derived from an EMBL/GenBank/DDBJ whole genome shotgun (WGS) entry which is preliminary data.</text>
</comment>
<feature type="domain" description="Tryptophan synthase beta chain-like PALP" evidence="9">
    <location>
        <begin position="21"/>
        <end position="308"/>
    </location>
</feature>
<dbReference type="EMBL" id="AJYA01000002">
    <property type="protein sequence ID" value="EIM78803.1"/>
    <property type="molecule type" value="Genomic_DNA"/>
</dbReference>
<gene>
    <name evidence="10" type="ORF">A3SI_02101</name>
</gene>
<name>I5CAF1_9BACT</name>
<dbReference type="STRING" id="1189621.A3SI_02101"/>
<dbReference type="GO" id="GO:0018114">
    <property type="term" value="F:threonine racemase activity"/>
    <property type="evidence" value="ECO:0007669"/>
    <property type="project" value="TreeGrafter"/>
</dbReference>
<protein>
    <submittedName>
        <fullName evidence="10">Pyridoxal-5'-phosphate-dependent protein beta subunit</fullName>
    </submittedName>
</protein>
<keyword evidence="6" id="KW-0460">Magnesium</keyword>
<organism evidence="10 11">
    <name type="scientific">Nitritalea halalkaliphila LW7</name>
    <dbReference type="NCBI Taxonomy" id="1189621"/>
    <lineage>
        <taxon>Bacteria</taxon>
        <taxon>Pseudomonadati</taxon>
        <taxon>Bacteroidota</taxon>
        <taxon>Cytophagia</taxon>
        <taxon>Cytophagales</taxon>
        <taxon>Cyclobacteriaceae</taxon>
        <taxon>Nitritalea</taxon>
    </lineage>
</organism>
<comment type="cofactor">
    <cofactor evidence="3">
        <name>Mn(2+)</name>
        <dbReference type="ChEBI" id="CHEBI:29035"/>
    </cofactor>
</comment>
<evidence type="ECO:0000313" key="11">
    <source>
        <dbReference type="Proteomes" id="UP000005551"/>
    </source>
</evidence>
<dbReference type="Proteomes" id="UP000005551">
    <property type="component" value="Unassembled WGS sequence"/>
</dbReference>
<dbReference type="GO" id="GO:0070179">
    <property type="term" value="P:D-serine biosynthetic process"/>
    <property type="evidence" value="ECO:0007669"/>
    <property type="project" value="TreeGrafter"/>
</dbReference>
<dbReference type="GO" id="GO:0030378">
    <property type="term" value="F:serine racemase activity"/>
    <property type="evidence" value="ECO:0007669"/>
    <property type="project" value="TreeGrafter"/>
</dbReference>
<sequence length="320" mass="34171">MPDLLAVPTLSSIQEAADRIQDLVHRTPLLQSTSLNALSGADLYFKCENFQRVGAFKARGAANAVLKLSEEMRQKGVATHSSGNHAAALARAAGSVGIPAYIVMPTSAPEIKKKAVKAYGGEIIFCAPTLEARESTLQEVVERTGATFIPPYDHPDVVEGQGTCALEMWEQEGGFDTIVCPVGGGGLLGGTAIVSKALRPEVRVIAAEPAGADDAFRSFQAKERIPMVGPNTLADGLLTSLGELNFQLLLTHVDDVLTVTDAQIIQAMRLIYERLKIVVEPSCAVPLAAILRYPERFKGQKIGIILSGGNVDLDKLPFRL</sequence>
<keyword evidence="8" id="KW-0456">Lyase</keyword>
<comment type="cofactor">
    <cofactor evidence="4">
        <name>Mg(2+)</name>
        <dbReference type="ChEBI" id="CHEBI:18420"/>
    </cofactor>
</comment>
<evidence type="ECO:0000256" key="1">
    <source>
        <dbReference type="ARBA" id="ARBA00001913"/>
    </source>
</evidence>
<accession>I5CAF1</accession>
<dbReference type="Pfam" id="PF00291">
    <property type="entry name" value="PALP"/>
    <property type="match status" value="1"/>
</dbReference>